<protein>
    <submittedName>
        <fullName evidence="1">Uncharacterized protein</fullName>
    </submittedName>
</protein>
<organism evidence="1">
    <name type="scientific">Siphoviridae sp. ctdYc1</name>
    <dbReference type="NCBI Taxonomy" id="2826399"/>
    <lineage>
        <taxon>Viruses</taxon>
        <taxon>Duplodnaviria</taxon>
        <taxon>Heunggongvirae</taxon>
        <taxon>Uroviricota</taxon>
        <taxon>Caudoviricetes</taxon>
    </lineage>
</organism>
<evidence type="ECO:0000313" key="1">
    <source>
        <dbReference type="EMBL" id="DAD88046.1"/>
    </source>
</evidence>
<proteinExistence type="predicted"/>
<reference evidence="1" key="1">
    <citation type="journal article" date="2021" name="Proc. Natl. Acad. Sci. U.S.A.">
        <title>A Catalog of Tens of Thousands of Viruses from Human Metagenomes Reveals Hidden Associations with Chronic Diseases.</title>
        <authorList>
            <person name="Tisza M.J."/>
            <person name="Buck C.B."/>
        </authorList>
    </citation>
    <scope>NUCLEOTIDE SEQUENCE</scope>
    <source>
        <strain evidence="1">CtdYc1</strain>
    </source>
</reference>
<sequence length="30" mass="3524">MFEKEVKPLNIRRLVAVAKVTNLGNKWLQK</sequence>
<accession>A0A8S5N0D3</accession>
<name>A0A8S5N0D3_9CAUD</name>
<dbReference type="EMBL" id="BK015034">
    <property type="protein sequence ID" value="DAD88046.1"/>
    <property type="molecule type" value="Genomic_DNA"/>
</dbReference>